<dbReference type="InterPro" id="IPR011761">
    <property type="entry name" value="ATP-grasp"/>
</dbReference>
<gene>
    <name evidence="3" type="ORF">AAM4_2482</name>
</gene>
<dbReference type="RefSeq" id="WP_210581705.1">
    <property type="nucleotide sequence ID" value="NZ_LK995540.1"/>
</dbReference>
<dbReference type="GO" id="GO:0016874">
    <property type="term" value="F:ligase activity"/>
    <property type="evidence" value="ECO:0007669"/>
    <property type="project" value="UniProtKB-KW"/>
</dbReference>
<reference evidence="3" key="1">
    <citation type="submission" date="2014-07" db="EMBL/GenBank/DDBJ databases">
        <authorList>
            <person name="Zhang J.E."/>
            <person name="Yang H."/>
            <person name="Guo J."/>
            <person name="Deng Z."/>
            <person name="Luo H."/>
            <person name="Luo M."/>
            <person name="Zhao B."/>
        </authorList>
    </citation>
    <scope>NUCLEOTIDE SEQUENCE</scope>
    <source>
        <strain evidence="3">AM4</strain>
    </source>
</reference>
<sequence>MKKFQPVIVGGDIGAYALARQFNDAYGVVSVLVTKYDPLAIRDSAIVTRHQCDRADDAEGLVVELEALGARLSEENPGVPLLLIANTDWRIRVLAEHRERLERFYLVPIPSLETIDLVSDKEGFARVAAEQDLPVPRSFYQDLSGADAPDWRPAPLPDDLTFPLVAKPADSSTYETLEFEGRKKVYFIQDAAALEELWRTLADAGFRSRFVVQQLVPGDDTAMYSVTAYVDSRGRVSMSAAARVLLEEHAPATLGNPCAMITFDAPELFAAAERFLTATGYRGFANFDIKQDPRTGEFFFLEVNPRIGRNSFYCVGAGVNPMEVLVADVVDGEPTAPARFTAGCLYTLVPGRLLDRYVRDKALGRRVWELRRSGRVINPLNNPKDASARRRAYRLAGELNQWRKFRRFYPEPTDTGF</sequence>
<organism evidence="3">
    <name type="scientific">Actinomyces succiniciruminis</name>
    <dbReference type="NCBI Taxonomy" id="1522002"/>
    <lineage>
        <taxon>Bacteria</taxon>
        <taxon>Bacillati</taxon>
        <taxon>Actinomycetota</taxon>
        <taxon>Actinomycetes</taxon>
        <taxon>Actinomycetales</taxon>
        <taxon>Actinomycetaceae</taxon>
        <taxon>Actinomyces</taxon>
    </lineage>
</organism>
<dbReference type="PROSITE" id="PS00867">
    <property type="entry name" value="CPSASE_2"/>
    <property type="match status" value="1"/>
</dbReference>
<accession>A0A1L7RSC9</accession>
<keyword evidence="3" id="KW-0436">Ligase</keyword>
<dbReference type="EMBL" id="LK995540">
    <property type="protein sequence ID" value="CED92314.1"/>
    <property type="molecule type" value="Genomic_DNA"/>
</dbReference>
<protein>
    <submittedName>
        <fullName evidence="3">D-aspartate ligase</fullName>
    </submittedName>
</protein>
<dbReference type="Gene3D" id="3.30.470.20">
    <property type="entry name" value="ATP-grasp fold, B domain"/>
    <property type="match status" value="1"/>
</dbReference>
<dbReference type="InterPro" id="IPR005479">
    <property type="entry name" value="CPAse_ATP-bd"/>
</dbReference>
<name>A0A1L7RSC9_9ACTO</name>
<dbReference type="GO" id="GO:0005524">
    <property type="term" value="F:ATP binding"/>
    <property type="evidence" value="ECO:0007669"/>
    <property type="project" value="UniProtKB-UniRule"/>
</dbReference>
<proteinExistence type="predicted"/>
<keyword evidence="1" id="KW-0547">Nucleotide-binding</keyword>
<dbReference type="SUPFAM" id="SSF56059">
    <property type="entry name" value="Glutathione synthetase ATP-binding domain-like"/>
    <property type="match status" value="1"/>
</dbReference>
<dbReference type="AlphaFoldDB" id="A0A1L7RSC9"/>
<dbReference type="GO" id="GO:0046872">
    <property type="term" value="F:metal ion binding"/>
    <property type="evidence" value="ECO:0007669"/>
    <property type="project" value="InterPro"/>
</dbReference>
<evidence type="ECO:0000259" key="2">
    <source>
        <dbReference type="PROSITE" id="PS50975"/>
    </source>
</evidence>
<evidence type="ECO:0000313" key="3">
    <source>
        <dbReference type="EMBL" id="CED92314.1"/>
    </source>
</evidence>
<dbReference type="PROSITE" id="PS50975">
    <property type="entry name" value="ATP_GRASP"/>
    <property type="match status" value="1"/>
</dbReference>
<feature type="domain" description="ATP-grasp" evidence="2">
    <location>
        <begin position="125"/>
        <end position="330"/>
    </location>
</feature>
<keyword evidence="1" id="KW-0067">ATP-binding</keyword>
<evidence type="ECO:0000256" key="1">
    <source>
        <dbReference type="PROSITE-ProRule" id="PRU00409"/>
    </source>
</evidence>